<dbReference type="Proteomes" id="UP000823775">
    <property type="component" value="Unassembled WGS sequence"/>
</dbReference>
<name>A0ABS8RW28_DATST</name>
<keyword evidence="2" id="KW-1133">Transmembrane helix</keyword>
<accession>A0ABS8RW28</accession>
<proteinExistence type="predicted"/>
<keyword evidence="1" id="KW-0812">Transmembrane</keyword>
<evidence type="ECO:0000313" key="4">
    <source>
        <dbReference type="EMBL" id="MCD7451005.1"/>
    </source>
</evidence>
<evidence type="ECO:0000256" key="2">
    <source>
        <dbReference type="ARBA" id="ARBA00022989"/>
    </source>
</evidence>
<evidence type="ECO:0000256" key="3">
    <source>
        <dbReference type="ARBA" id="ARBA00023136"/>
    </source>
</evidence>
<protein>
    <recommendedName>
        <fullName evidence="6">WAT1-related protein</fullName>
    </recommendedName>
</protein>
<reference evidence="4 5" key="1">
    <citation type="journal article" date="2021" name="BMC Genomics">
        <title>Datura genome reveals duplications of psychoactive alkaloid biosynthetic genes and high mutation rate following tissue culture.</title>
        <authorList>
            <person name="Rajewski A."/>
            <person name="Carter-House D."/>
            <person name="Stajich J."/>
            <person name="Litt A."/>
        </authorList>
    </citation>
    <scope>NUCLEOTIDE SEQUENCE [LARGE SCALE GENOMIC DNA]</scope>
    <source>
        <strain evidence="4">AR-01</strain>
    </source>
</reference>
<comment type="caution">
    <text evidence="4">The sequence shown here is derived from an EMBL/GenBank/DDBJ whole genome shotgun (WGS) entry which is preliminary data.</text>
</comment>
<evidence type="ECO:0000313" key="5">
    <source>
        <dbReference type="Proteomes" id="UP000823775"/>
    </source>
</evidence>
<keyword evidence="5" id="KW-1185">Reference proteome</keyword>
<keyword evidence="3" id="KW-0472">Membrane</keyword>
<dbReference type="EMBL" id="JACEIK010000150">
    <property type="protein sequence ID" value="MCD7451005.1"/>
    <property type="molecule type" value="Genomic_DNA"/>
</dbReference>
<evidence type="ECO:0000256" key="1">
    <source>
        <dbReference type="ARBA" id="ARBA00022692"/>
    </source>
</evidence>
<evidence type="ECO:0008006" key="6">
    <source>
        <dbReference type="Google" id="ProtNLM"/>
    </source>
</evidence>
<gene>
    <name evidence="4" type="ORF">HAX54_009273</name>
</gene>
<sequence length="73" mass="7953">MAAAAPNGVEIWKAHGAMAFVQLAFGSYHVITKVALNVGMNEIVFCLYRDLLAISILAPIAYFREKVVVDDAQ</sequence>
<dbReference type="PANTHER" id="PTHR31218">
    <property type="entry name" value="WAT1-RELATED PROTEIN"/>
    <property type="match status" value="1"/>
</dbReference>
<organism evidence="4 5">
    <name type="scientific">Datura stramonium</name>
    <name type="common">Jimsonweed</name>
    <name type="synonym">Common thornapple</name>
    <dbReference type="NCBI Taxonomy" id="4076"/>
    <lineage>
        <taxon>Eukaryota</taxon>
        <taxon>Viridiplantae</taxon>
        <taxon>Streptophyta</taxon>
        <taxon>Embryophyta</taxon>
        <taxon>Tracheophyta</taxon>
        <taxon>Spermatophyta</taxon>
        <taxon>Magnoliopsida</taxon>
        <taxon>eudicotyledons</taxon>
        <taxon>Gunneridae</taxon>
        <taxon>Pentapetalae</taxon>
        <taxon>asterids</taxon>
        <taxon>lamiids</taxon>
        <taxon>Solanales</taxon>
        <taxon>Solanaceae</taxon>
        <taxon>Solanoideae</taxon>
        <taxon>Datureae</taxon>
        <taxon>Datura</taxon>
    </lineage>
</organism>
<dbReference type="InterPro" id="IPR030184">
    <property type="entry name" value="WAT1-related"/>
</dbReference>